<dbReference type="InterPro" id="IPR038071">
    <property type="entry name" value="UROD/MetE-like_sf"/>
</dbReference>
<dbReference type="EMBL" id="SDMP01000005">
    <property type="protein sequence ID" value="RYR59211.1"/>
    <property type="molecule type" value="Genomic_DNA"/>
</dbReference>
<dbReference type="SUPFAM" id="SSF51726">
    <property type="entry name" value="UROD/MetE-like"/>
    <property type="match status" value="1"/>
</dbReference>
<reference evidence="4 5" key="1">
    <citation type="submission" date="2019-01" db="EMBL/GenBank/DDBJ databases">
        <title>Sequencing of cultivated peanut Arachis hypogaea provides insights into genome evolution and oil improvement.</title>
        <authorList>
            <person name="Chen X."/>
        </authorList>
    </citation>
    <scope>NUCLEOTIDE SEQUENCE [LARGE SCALE GENOMIC DNA]</scope>
    <source>
        <strain evidence="5">cv. Fuhuasheng</strain>
        <tissue evidence="4">Leaves</tissue>
    </source>
</reference>
<dbReference type="Gene3D" id="3.20.20.210">
    <property type="match status" value="1"/>
</dbReference>
<dbReference type="Proteomes" id="UP000289738">
    <property type="component" value="Chromosome A05"/>
</dbReference>
<evidence type="ECO:0000259" key="3">
    <source>
        <dbReference type="Pfam" id="PF08267"/>
    </source>
</evidence>
<comment type="caution">
    <text evidence="4">The sequence shown here is derived from an EMBL/GenBank/DDBJ whole genome shotgun (WGS) entry which is preliminary data.</text>
</comment>
<sequence>MPVQLAVGTIQRDKMRPRQRLDDDSSPENYPRTIMSCGKMHPPLTLHKHPMCTKIIELFQKCHVKHVVVKFFGECRLENKVGSLEVVADLKAAGASWIQFDESALVLDLESKELQASTAAYSEFACSLSGLNVLIETYFSEVLAEADKTLTSLSGVTAFGFHLVRGTKTLDLIKDGFPSGKHLFSGVVDGRNIWANDIFVSLNTFRVLRVL</sequence>
<dbReference type="InterPro" id="IPR013215">
    <property type="entry name" value="Cbl-indep_Met_Synth_N"/>
</dbReference>
<dbReference type="PANTHER" id="PTHR30519">
    <property type="entry name" value="5-METHYLTETRAHYDROPTEROYLTRIGLUTAMATE--HOMOCYSTEINE METHYLTRANSFERASE"/>
    <property type="match status" value="1"/>
</dbReference>
<protein>
    <recommendedName>
        <fullName evidence="3">Cobalamin-independent methionine synthase MetE N-terminal domain-containing protein</fullName>
    </recommendedName>
</protein>
<dbReference type="GO" id="GO:0008270">
    <property type="term" value="F:zinc ion binding"/>
    <property type="evidence" value="ECO:0007669"/>
    <property type="project" value="InterPro"/>
</dbReference>
<evidence type="ECO:0000256" key="2">
    <source>
        <dbReference type="ARBA" id="ARBA00023157"/>
    </source>
</evidence>
<dbReference type="GO" id="GO:0008652">
    <property type="term" value="P:amino acid biosynthetic process"/>
    <property type="evidence" value="ECO:0007669"/>
    <property type="project" value="InterPro"/>
</dbReference>
<evidence type="ECO:0000313" key="4">
    <source>
        <dbReference type="EMBL" id="RYR59211.1"/>
    </source>
</evidence>
<evidence type="ECO:0000313" key="5">
    <source>
        <dbReference type="Proteomes" id="UP000289738"/>
    </source>
</evidence>
<feature type="domain" description="Cobalamin-independent methionine synthase MetE N-terminal" evidence="3">
    <location>
        <begin position="85"/>
        <end position="206"/>
    </location>
</feature>
<organism evidence="4 5">
    <name type="scientific">Arachis hypogaea</name>
    <name type="common">Peanut</name>
    <dbReference type="NCBI Taxonomy" id="3818"/>
    <lineage>
        <taxon>Eukaryota</taxon>
        <taxon>Viridiplantae</taxon>
        <taxon>Streptophyta</taxon>
        <taxon>Embryophyta</taxon>
        <taxon>Tracheophyta</taxon>
        <taxon>Spermatophyta</taxon>
        <taxon>Magnoliopsida</taxon>
        <taxon>eudicotyledons</taxon>
        <taxon>Gunneridae</taxon>
        <taxon>Pentapetalae</taxon>
        <taxon>rosids</taxon>
        <taxon>fabids</taxon>
        <taxon>Fabales</taxon>
        <taxon>Fabaceae</taxon>
        <taxon>Papilionoideae</taxon>
        <taxon>50 kb inversion clade</taxon>
        <taxon>dalbergioids sensu lato</taxon>
        <taxon>Dalbergieae</taxon>
        <taxon>Pterocarpus clade</taxon>
        <taxon>Arachis</taxon>
    </lineage>
</organism>
<comment type="similarity">
    <text evidence="1">Belongs to the CMC family.</text>
</comment>
<dbReference type="Pfam" id="PF08583">
    <property type="entry name" value="Cmc1"/>
    <property type="match status" value="1"/>
</dbReference>
<accession>A0A445D831</accession>
<dbReference type="Pfam" id="PF08267">
    <property type="entry name" value="Meth_synt_1"/>
    <property type="match status" value="1"/>
</dbReference>
<name>A0A445D831_ARAHY</name>
<proteinExistence type="inferred from homology"/>
<evidence type="ECO:0000256" key="1">
    <source>
        <dbReference type="ARBA" id="ARBA00007347"/>
    </source>
</evidence>
<gene>
    <name evidence="4" type="ORF">Ahy_A05g025045</name>
</gene>
<keyword evidence="2" id="KW-1015">Disulfide bond</keyword>
<keyword evidence="5" id="KW-1185">Reference proteome</keyword>
<dbReference type="AlphaFoldDB" id="A0A445D831"/>
<dbReference type="STRING" id="3818.A0A445D831"/>
<dbReference type="InterPro" id="IPR013892">
    <property type="entry name" value="Cyt_c_biogenesis_Cmc1-like"/>
</dbReference>
<dbReference type="GO" id="GO:0003871">
    <property type="term" value="F:5-methyltetrahydropteroyltriglutamate-homocysteine S-methyltransferase activity"/>
    <property type="evidence" value="ECO:0007669"/>
    <property type="project" value="InterPro"/>
</dbReference>